<dbReference type="SUPFAM" id="SSF52540">
    <property type="entry name" value="P-loop containing nucleoside triphosphate hydrolases"/>
    <property type="match status" value="1"/>
</dbReference>
<dbReference type="InterPro" id="IPR027417">
    <property type="entry name" value="P-loop_NTPase"/>
</dbReference>
<reference evidence="6" key="1">
    <citation type="submission" date="2016-12" db="EMBL/GenBank/DDBJ databases">
        <title>Comparative genomics of four Isosphaeraceae planctomycetes: a common pool of plasmids and glycoside hydrolase genes.</title>
        <authorList>
            <person name="Ivanova A."/>
        </authorList>
    </citation>
    <scope>NUCLEOTIDE SEQUENCE [LARGE SCALE GENOMIC DNA]</scope>
    <source>
        <strain evidence="6">PX4</strain>
    </source>
</reference>
<dbReference type="GO" id="GO:0051782">
    <property type="term" value="P:negative regulation of cell division"/>
    <property type="evidence" value="ECO:0007669"/>
    <property type="project" value="TreeGrafter"/>
</dbReference>
<keyword evidence="1" id="KW-0547">Nucleotide-binding</keyword>
<dbReference type="PANTHER" id="PTHR43384:SF6">
    <property type="entry name" value="SEPTUM SITE-DETERMINING PROTEIN MIND HOMOLOG, CHLOROPLASTIC"/>
    <property type="match status" value="1"/>
</dbReference>
<dbReference type="InterPro" id="IPR011006">
    <property type="entry name" value="CheY-like_superfamily"/>
</dbReference>
<evidence type="ECO:0000256" key="1">
    <source>
        <dbReference type="ARBA" id="ARBA00022741"/>
    </source>
</evidence>
<evidence type="ECO:0000259" key="4">
    <source>
        <dbReference type="PROSITE" id="PS50110"/>
    </source>
</evidence>
<organism evidence="5 6">
    <name type="scientific">Paludisphaera borealis</name>
    <dbReference type="NCBI Taxonomy" id="1387353"/>
    <lineage>
        <taxon>Bacteria</taxon>
        <taxon>Pseudomonadati</taxon>
        <taxon>Planctomycetota</taxon>
        <taxon>Planctomycetia</taxon>
        <taxon>Isosphaerales</taxon>
        <taxon>Isosphaeraceae</taxon>
        <taxon>Paludisphaera</taxon>
    </lineage>
</organism>
<keyword evidence="6" id="KW-1185">Reference proteome</keyword>
<dbReference type="Proteomes" id="UP000186309">
    <property type="component" value="Chromosome"/>
</dbReference>
<proteinExistence type="predicted"/>
<evidence type="ECO:0000256" key="2">
    <source>
        <dbReference type="ARBA" id="ARBA00022840"/>
    </source>
</evidence>
<comment type="caution">
    <text evidence="3">Lacks conserved residue(s) required for the propagation of feature annotation.</text>
</comment>
<dbReference type="RefSeq" id="WP_076344060.1">
    <property type="nucleotide sequence ID" value="NZ_CP019082.1"/>
</dbReference>
<dbReference type="GO" id="GO:0005829">
    <property type="term" value="C:cytosol"/>
    <property type="evidence" value="ECO:0007669"/>
    <property type="project" value="TreeGrafter"/>
</dbReference>
<dbReference type="AlphaFoldDB" id="A0A1U7CLM2"/>
<evidence type="ECO:0000313" key="6">
    <source>
        <dbReference type="Proteomes" id="UP000186309"/>
    </source>
</evidence>
<dbReference type="GO" id="GO:0016887">
    <property type="term" value="F:ATP hydrolysis activity"/>
    <property type="evidence" value="ECO:0007669"/>
    <property type="project" value="TreeGrafter"/>
</dbReference>
<dbReference type="InterPro" id="IPR001789">
    <property type="entry name" value="Sig_transdc_resp-reg_receiver"/>
</dbReference>
<protein>
    <submittedName>
        <fullName evidence="5">Septum site-determining protein MinD</fullName>
    </submittedName>
</protein>
<dbReference type="Gene3D" id="3.40.50.2300">
    <property type="match status" value="1"/>
</dbReference>
<keyword evidence="2" id="KW-0067">ATP-binding</keyword>
<dbReference type="PANTHER" id="PTHR43384">
    <property type="entry name" value="SEPTUM SITE-DETERMINING PROTEIN MIND HOMOLOG, CHLOROPLASTIC-RELATED"/>
    <property type="match status" value="1"/>
</dbReference>
<dbReference type="Pfam" id="PF13614">
    <property type="entry name" value="AAA_31"/>
    <property type="match status" value="1"/>
</dbReference>
<feature type="domain" description="Response regulatory" evidence="4">
    <location>
        <begin position="6"/>
        <end position="122"/>
    </location>
</feature>
<evidence type="ECO:0000256" key="3">
    <source>
        <dbReference type="PROSITE-ProRule" id="PRU00169"/>
    </source>
</evidence>
<name>A0A1U7CLM2_9BACT</name>
<dbReference type="SUPFAM" id="SSF52172">
    <property type="entry name" value="CheY-like"/>
    <property type="match status" value="1"/>
</dbReference>
<dbReference type="EMBL" id="CP019082">
    <property type="protein sequence ID" value="APW59835.1"/>
    <property type="molecule type" value="Genomic_DNA"/>
</dbReference>
<dbReference type="InterPro" id="IPR050625">
    <property type="entry name" value="ParA/MinD_ATPase"/>
</dbReference>
<sequence length="394" mass="42607">MKDVIRVVLVDPSEPSRTNLQRLVQGVASLWTAEVLTTCQGMAGRIAEINPDLCVIGLDADPAQALELIAQIHATAPSVVVLPASATADSTLILKAVRAGAREFLTLPSEPTELHEIAARLCTAREGRKSIAIRGPQIVAVTGAAGGVGSTSVAVNLAASLALRKSQECLLLDFDLMFGAVDVCLDIIPDNTLSTILQSFDRLDQTLLKRSLTRHRSGLYVLPHPVAMEDAAKIDPESLRRFLMLLKSAFPALVIDTSKGLQASDFVAFEMADVILIVVTLDLTCLRNTARLLNLFRQFDGMVDRVKIVVNRAGSFENEISLSKAEETLKAPIFRQIPNASKPFQASRIKGAPLSEAAPGTRVYQDFLELTGALWPESPSENQKPRKGLFAAFF</sequence>
<accession>A0A1U7CLM2</accession>
<dbReference type="GO" id="GO:0000160">
    <property type="term" value="P:phosphorelay signal transduction system"/>
    <property type="evidence" value="ECO:0007669"/>
    <property type="project" value="InterPro"/>
</dbReference>
<dbReference type="GO" id="GO:0005524">
    <property type="term" value="F:ATP binding"/>
    <property type="evidence" value="ECO:0007669"/>
    <property type="project" value="UniProtKB-KW"/>
</dbReference>
<evidence type="ECO:0000313" key="5">
    <source>
        <dbReference type="EMBL" id="APW59835.1"/>
    </source>
</evidence>
<dbReference type="PROSITE" id="PS50110">
    <property type="entry name" value="RESPONSE_REGULATORY"/>
    <property type="match status" value="1"/>
</dbReference>
<dbReference type="GO" id="GO:0009898">
    <property type="term" value="C:cytoplasmic side of plasma membrane"/>
    <property type="evidence" value="ECO:0007669"/>
    <property type="project" value="TreeGrafter"/>
</dbReference>
<dbReference type="OrthoDB" id="9768734at2"/>
<dbReference type="STRING" id="1387353.BSF38_01293"/>
<gene>
    <name evidence="5" type="primary">minD</name>
    <name evidence="5" type="ORF">BSF38_01293</name>
</gene>
<dbReference type="Gene3D" id="3.40.50.300">
    <property type="entry name" value="P-loop containing nucleotide triphosphate hydrolases"/>
    <property type="match status" value="1"/>
</dbReference>
<dbReference type="InterPro" id="IPR025669">
    <property type="entry name" value="AAA_dom"/>
</dbReference>
<dbReference type="KEGG" id="pbor:BSF38_01293"/>